<dbReference type="AlphaFoldDB" id="A0AAN7QD70"/>
<comment type="caution">
    <text evidence="1">The sequence shown here is derived from an EMBL/GenBank/DDBJ whole genome shotgun (WGS) entry which is preliminary data.</text>
</comment>
<proteinExistence type="predicted"/>
<reference evidence="1 2" key="1">
    <citation type="journal article" date="2023" name="Hortic Res">
        <title>Pangenome of water caltrop reveals structural variations and asymmetric subgenome divergence after allopolyploidization.</title>
        <authorList>
            <person name="Zhang X."/>
            <person name="Chen Y."/>
            <person name="Wang L."/>
            <person name="Yuan Y."/>
            <person name="Fang M."/>
            <person name="Shi L."/>
            <person name="Lu R."/>
            <person name="Comes H.P."/>
            <person name="Ma Y."/>
            <person name="Chen Y."/>
            <person name="Huang G."/>
            <person name="Zhou Y."/>
            <person name="Zheng Z."/>
            <person name="Qiu Y."/>
        </authorList>
    </citation>
    <scope>NUCLEOTIDE SEQUENCE [LARGE SCALE GENOMIC DNA]</scope>
    <source>
        <tissue evidence="1">Roots</tissue>
    </source>
</reference>
<sequence length="100" mass="11116">MKQTYYISINAIHLAVQTSGASCLIIYIENLDDCGEYPNHSSRVQPNSSNSAFLIILHMISNGQLQSLFAVLVGPGMSAELEFQVHKECNEQRMKDSLVL</sequence>
<dbReference type="PROSITE" id="PS51257">
    <property type="entry name" value="PROKAR_LIPOPROTEIN"/>
    <property type="match status" value="1"/>
</dbReference>
<accession>A0AAN7QD70</accession>
<dbReference type="EMBL" id="JAXIOK010000008">
    <property type="protein sequence ID" value="KAK4764147.1"/>
    <property type="molecule type" value="Genomic_DNA"/>
</dbReference>
<organism evidence="1 2">
    <name type="scientific">Trapa incisa</name>
    <dbReference type="NCBI Taxonomy" id="236973"/>
    <lineage>
        <taxon>Eukaryota</taxon>
        <taxon>Viridiplantae</taxon>
        <taxon>Streptophyta</taxon>
        <taxon>Embryophyta</taxon>
        <taxon>Tracheophyta</taxon>
        <taxon>Spermatophyta</taxon>
        <taxon>Magnoliopsida</taxon>
        <taxon>eudicotyledons</taxon>
        <taxon>Gunneridae</taxon>
        <taxon>Pentapetalae</taxon>
        <taxon>rosids</taxon>
        <taxon>malvids</taxon>
        <taxon>Myrtales</taxon>
        <taxon>Lythraceae</taxon>
        <taxon>Trapa</taxon>
    </lineage>
</organism>
<keyword evidence="2" id="KW-1185">Reference proteome</keyword>
<evidence type="ECO:0000313" key="1">
    <source>
        <dbReference type="EMBL" id="KAK4764147.1"/>
    </source>
</evidence>
<name>A0AAN7QD70_9MYRT</name>
<gene>
    <name evidence="1" type="ORF">SAY87_013585</name>
</gene>
<dbReference type="Proteomes" id="UP001345219">
    <property type="component" value="Chromosome 11"/>
</dbReference>
<protein>
    <submittedName>
        <fullName evidence="1">Uncharacterized protein</fullName>
    </submittedName>
</protein>
<evidence type="ECO:0000313" key="2">
    <source>
        <dbReference type="Proteomes" id="UP001345219"/>
    </source>
</evidence>